<gene>
    <name evidence="2" type="ORF">GGX14DRAFT_691973</name>
</gene>
<dbReference type="EMBL" id="JARJCW010000001">
    <property type="protein sequence ID" value="KAJ7229828.1"/>
    <property type="molecule type" value="Genomic_DNA"/>
</dbReference>
<evidence type="ECO:0000256" key="1">
    <source>
        <dbReference type="SAM" id="MobiDB-lite"/>
    </source>
</evidence>
<feature type="region of interest" description="Disordered" evidence="1">
    <location>
        <begin position="1"/>
        <end position="32"/>
    </location>
</feature>
<protein>
    <submittedName>
        <fullName evidence="2">Uncharacterized protein</fullName>
    </submittedName>
</protein>
<dbReference type="AlphaFoldDB" id="A0AAD6YU53"/>
<feature type="compositionally biased region" description="Basic and acidic residues" evidence="1">
    <location>
        <begin position="317"/>
        <end position="326"/>
    </location>
</feature>
<dbReference type="Proteomes" id="UP001219525">
    <property type="component" value="Unassembled WGS sequence"/>
</dbReference>
<evidence type="ECO:0000313" key="2">
    <source>
        <dbReference type="EMBL" id="KAJ7229828.1"/>
    </source>
</evidence>
<feature type="compositionally biased region" description="Polar residues" evidence="1">
    <location>
        <begin position="198"/>
        <end position="207"/>
    </location>
</feature>
<comment type="caution">
    <text evidence="2">The sequence shown here is derived from an EMBL/GenBank/DDBJ whole genome shotgun (WGS) entry which is preliminary data.</text>
</comment>
<name>A0AAD6YU53_9AGAR</name>
<sequence length="326" mass="32516">MSADNRTHNNTNTTNPNAAQAPASGGGGVGAKVKGSVKVAHGLGDTVRGATMGAFDKVEHGGREADAHEELVRRGRAEIEEGIAMIKGHAQPAAGTGTGTGTAAQERDGPAGAMRGWGTGINGANADATTNSAGFPPPAGDAYAKNSRTAAAAATGNNAHSDLGRGENAYSGNTGGAQPGYPPAPNTHSDLGRGENAYSGNTDTGRNAQPGYPPAPNMHSDLGRGENAYSGNTGSAQPGYPPAPDNTHSDLGRGENAYSAYSGNTGDAPPPPPPRPHEARSGAAEGGPGALGHTHPTQMGARPAPATGEAVGAQGYDRQRDADRLQ</sequence>
<feature type="compositionally biased region" description="Low complexity" evidence="1">
    <location>
        <begin position="8"/>
        <end position="23"/>
    </location>
</feature>
<accession>A0AAD6YU53</accession>
<keyword evidence="3" id="KW-1185">Reference proteome</keyword>
<evidence type="ECO:0000313" key="3">
    <source>
        <dbReference type="Proteomes" id="UP001219525"/>
    </source>
</evidence>
<feature type="region of interest" description="Disordered" evidence="1">
    <location>
        <begin position="153"/>
        <end position="326"/>
    </location>
</feature>
<organism evidence="2 3">
    <name type="scientific">Mycena pura</name>
    <dbReference type="NCBI Taxonomy" id="153505"/>
    <lineage>
        <taxon>Eukaryota</taxon>
        <taxon>Fungi</taxon>
        <taxon>Dikarya</taxon>
        <taxon>Basidiomycota</taxon>
        <taxon>Agaricomycotina</taxon>
        <taxon>Agaricomycetes</taxon>
        <taxon>Agaricomycetidae</taxon>
        <taxon>Agaricales</taxon>
        <taxon>Marasmiineae</taxon>
        <taxon>Mycenaceae</taxon>
        <taxon>Mycena</taxon>
    </lineage>
</organism>
<reference evidence="2" key="1">
    <citation type="submission" date="2023-03" db="EMBL/GenBank/DDBJ databases">
        <title>Massive genome expansion in bonnet fungi (Mycena s.s.) driven by repeated elements and novel gene families across ecological guilds.</title>
        <authorList>
            <consortium name="Lawrence Berkeley National Laboratory"/>
            <person name="Harder C.B."/>
            <person name="Miyauchi S."/>
            <person name="Viragh M."/>
            <person name="Kuo A."/>
            <person name="Thoen E."/>
            <person name="Andreopoulos B."/>
            <person name="Lu D."/>
            <person name="Skrede I."/>
            <person name="Drula E."/>
            <person name="Henrissat B."/>
            <person name="Morin E."/>
            <person name="Kohler A."/>
            <person name="Barry K."/>
            <person name="LaButti K."/>
            <person name="Morin E."/>
            <person name="Salamov A."/>
            <person name="Lipzen A."/>
            <person name="Mereny Z."/>
            <person name="Hegedus B."/>
            <person name="Baldrian P."/>
            <person name="Stursova M."/>
            <person name="Weitz H."/>
            <person name="Taylor A."/>
            <person name="Grigoriev I.V."/>
            <person name="Nagy L.G."/>
            <person name="Martin F."/>
            <person name="Kauserud H."/>
        </authorList>
    </citation>
    <scope>NUCLEOTIDE SEQUENCE</scope>
    <source>
        <strain evidence="2">9144</strain>
    </source>
</reference>
<proteinExistence type="predicted"/>